<dbReference type="InterPro" id="IPR032030">
    <property type="entry name" value="YscD_cytoplasmic_dom"/>
</dbReference>
<feature type="region of interest" description="Disordered" evidence="1">
    <location>
        <begin position="121"/>
        <end position="140"/>
    </location>
</feature>
<name>A0ABS7RHU8_9ACTN</name>
<gene>
    <name evidence="3" type="ORF">K1X13_07235</name>
</gene>
<sequence length="301" mass="32592">MAGRLLVDADIRISLIPGRSGEPAVEARLRGSGTRLELAVDNPQALADLRGRRMVAGIADQLAHDGLTVRVVADGAELMVLGVPRTSWLQRRVTGSRHVKVHRRGAFAALALRRPAGGASPVLPSGDLGPPPTPLPLAPTFLRRRRGPVTTTHDPEGGGDPRLVAPPGHWPWDVPAVFHLRHGVTTIGSDPANDIVLEGLDPYHAEIRRNADDEYVVVHLGRSGLSRLNGEPVRERILRTGARLEVGEWTMVYAREEYADHGRPYGGRVGGEVGHQKAQPPLRAVPNVASFDRSPRPDNDR</sequence>
<dbReference type="Pfam" id="PF16697">
    <property type="entry name" value="Yop-YscD_cpl"/>
    <property type="match status" value="1"/>
</dbReference>
<evidence type="ECO:0000313" key="3">
    <source>
        <dbReference type="EMBL" id="MBY9074611.1"/>
    </source>
</evidence>
<accession>A0ABS7RHU8</accession>
<dbReference type="Gene3D" id="2.60.200.20">
    <property type="match status" value="1"/>
</dbReference>
<reference evidence="3 4" key="1">
    <citation type="submission" date="2021-08" db="EMBL/GenBank/DDBJ databases">
        <title>Nocardioides bacterium WL0053 sp. nov., isolated from the sediment.</title>
        <authorList>
            <person name="Wang L."/>
            <person name="Zhang D."/>
            <person name="Zhang A."/>
        </authorList>
    </citation>
    <scope>NUCLEOTIDE SEQUENCE [LARGE SCALE GENOMIC DNA]</scope>
    <source>
        <strain evidence="3 4">WL0053</strain>
    </source>
</reference>
<keyword evidence="4" id="KW-1185">Reference proteome</keyword>
<comment type="caution">
    <text evidence="3">The sequence shown here is derived from an EMBL/GenBank/DDBJ whole genome shotgun (WGS) entry which is preliminary data.</text>
</comment>
<dbReference type="InterPro" id="IPR008984">
    <property type="entry name" value="SMAD_FHA_dom_sf"/>
</dbReference>
<feature type="region of interest" description="Disordered" evidence="1">
    <location>
        <begin position="266"/>
        <end position="301"/>
    </location>
</feature>
<proteinExistence type="predicted"/>
<dbReference type="Proteomes" id="UP000754710">
    <property type="component" value="Unassembled WGS sequence"/>
</dbReference>
<protein>
    <submittedName>
        <fullName evidence="3">FHA domain-containing protein</fullName>
    </submittedName>
</protein>
<dbReference type="SUPFAM" id="SSF49879">
    <property type="entry name" value="SMAD/FHA domain"/>
    <property type="match status" value="1"/>
</dbReference>
<dbReference type="CDD" id="cd00060">
    <property type="entry name" value="FHA"/>
    <property type="match status" value="1"/>
</dbReference>
<organism evidence="3 4">
    <name type="scientific">Nocardioides jiangsuensis</name>
    <dbReference type="NCBI Taxonomy" id="2866161"/>
    <lineage>
        <taxon>Bacteria</taxon>
        <taxon>Bacillati</taxon>
        <taxon>Actinomycetota</taxon>
        <taxon>Actinomycetes</taxon>
        <taxon>Propionibacteriales</taxon>
        <taxon>Nocardioidaceae</taxon>
        <taxon>Nocardioides</taxon>
    </lineage>
</organism>
<dbReference type="EMBL" id="JAIEZQ010000001">
    <property type="protein sequence ID" value="MBY9074611.1"/>
    <property type="molecule type" value="Genomic_DNA"/>
</dbReference>
<evidence type="ECO:0000259" key="2">
    <source>
        <dbReference type="Pfam" id="PF16697"/>
    </source>
</evidence>
<evidence type="ECO:0000313" key="4">
    <source>
        <dbReference type="Proteomes" id="UP000754710"/>
    </source>
</evidence>
<dbReference type="RefSeq" id="WP_221024262.1">
    <property type="nucleotide sequence ID" value="NZ_JAIEZQ010000001.1"/>
</dbReference>
<evidence type="ECO:0000256" key="1">
    <source>
        <dbReference type="SAM" id="MobiDB-lite"/>
    </source>
</evidence>
<feature type="domain" description="YscD cytoplasmic" evidence="2">
    <location>
        <begin position="176"/>
        <end position="253"/>
    </location>
</feature>